<reference evidence="2 3" key="1">
    <citation type="submission" date="2019-11" db="EMBL/GenBank/DDBJ databases">
        <authorList>
            <person name="Zheng R.K."/>
            <person name="Sun C.M."/>
        </authorList>
    </citation>
    <scope>NUCLEOTIDE SEQUENCE [LARGE SCALE GENOMIC DNA]</scope>
    <source>
        <strain evidence="2 3">WC007</strain>
    </source>
</reference>
<dbReference type="Proteomes" id="UP000428260">
    <property type="component" value="Chromosome"/>
</dbReference>
<gene>
    <name evidence="2" type="ORF">GM418_06600</name>
</gene>
<dbReference type="KEGG" id="mcos:GM418_06600"/>
<evidence type="ECO:0000313" key="2">
    <source>
        <dbReference type="EMBL" id="QGY43340.1"/>
    </source>
</evidence>
<evidence type="ECO:0000313" key="3">
    <source>
        <dbReference type="Proteomes" id="UP000428260"/>
    </source>
</evidence>
<dbReference type="EMBL" id="CP046401">
    <property type="protein sequence ID" value="QGY43340.1"/>
    <property type="molecule type" value="Genomic_DNA"/>
</dbReference>
<keyword evidence="1" id="KW-1133">Transmembrane helix</keyword>
<accession>A0A6I6JQM9</accession>
<dbReference type="AlphaFoldDB" id="A0A6I6JQM9"/>
<keyword evidence="3" id="KW-1185">Reference proteome</keyword>
<organism evidence="2 3">
    <name type="scientific">Maribellus comscasis</name>
    <dbReference type="NCBI Taxonomy" id="2681766"/>
    <lineage>
        <taxon>Bacteria</taxon>
        <taxon>Pseudomonadati</taxon>
        <taxon>Bacteroidota</taxon>
        <taxon>Bacteroidia</taxon>
        <taxon>Marinilabiliales</taxon>
        <taxon>Prolixibacteraceae</taxon>
        <taxon>Maribellus</taxon>
    </lineage>
</organism>
<keyword evidence="1" id="KW-0812">Transmembrane</keyword>
<dbReference type="RefSeq" id="WP_158864371.1">
    <property type="nucleotide sequence ID" value="NZ_CP046401.1"/>
</dbReference>
<name>A0A6I6JQM9_9BACT</name>
<protein>
    <submittedName>
        <fullName evidence="2">Uncharacterized protein</fullName>
    </submittedName>
</protein>
<evidence type="ECO:0000256" key="1">
    <source>
        <dbReference type="SAM" id="Phobius"/>
    </source>
</evidence>
<proteinExistence type="predicted"/>
<sequence>MIIDNKLDHILSGPKAFAATLFVITGIFIVFMGHIILGLSVSIFVVFLLTSYSGVEIDTVNHRIKQYNKFFGIVKTGQWKNMNSFIGLTLVPMRRVNTIASRANITNTTVKRDYRIYLVNKAKKPAFAIKICKTRHEAQNSIDEFSIWLKLPVYSAKK</sequence>
<feature type="transmembrane region" description="Helical" evidence="1">
    <location>
        <begin position="16"/>
        <end position="49"/>
    </location>
</feature>
<keyword evidence="1" id="KW-0472">Membrane</keyword>